<accession>A0ABU8M955</accession>
<proteinExistence type="predicted"/>
<comment type="caution">
    <text evidence="1">The sequence shown here is derived from an EMBL/GenBank/DDBJ whole genome shotgun (WGS) entry which is preliminary data.</text>
</comment>
<organism evidence="1 2">
    <name type="scientific">Actinomycetospora flava</name>
    <dbReference type="NCBI Taxonomy" id="3129232"/>
    <lineage>
        <taxon>Bacteria</taxon>
        <taxon>Bacillati</taxon>
        <taxon>Actinomycetota</taxon>
        <taxon>Actinomycetes</taxon>
        <taxon>Pseudonocardiales</taxon>
        <taxon>Pseudonocardiaceae</taxon>
        <taxon>Actinomycetospora</taxon>
    </lineage>
</organism>
<gene>
    <name evidence="1" type="ORF">WCD58_19775</name>
</gene>
<reference evidence="1 2" key="1">
    <citation type="submission" date="2024-03" db="EMBL/GenBank/DDBJ databases">
        <title>Actinomycetospora sp. OC33-EN07, a novel actinomycete isolated from wild orchid (Aerides multiflora).</title>
        <authorList>
            <person name="Suriyachadkun C."/>
        </authorList>
    </citation>
    <scope>NUCLEOTIDE SEQUENCE [LARGE SCALE GENOMIC DNA]</scope>
    <source>
        <strain evidence="1 2">OC33-EN07</strain>
    </source>
</reference>
<evidence type="ECO:0000313" key="2">
    <source>
        <dbReference type="Proteomes" id="UP001369736"/>
    </source>
</evidence>
<name>A0ABU8M955_9PSEU</name>
<dbReference type="EMBL" id="JBBEGM010000008">
    <property type="protein sequence ID" value="MEJ2863414.1"/>
    <property type="molecule type" value="Genomic_DNA"/>
</dbReference>
<evidence type="ECO:0000313" key="1">
    <source>
        <dbReference type="EMBL" id="MEJ2863414.1"/>
    </source>
</evidence>
<dbReference type="RefSeq" id="WP_337704777.1">
    <property type="nucleotide sequence ID" value="NZ_JBBEGM010000008.1"/>
</dbReference>
<sequence length="94" mass="10298">MIPALPTRRGENPVRIRLADGPCRGDHDLAIIEGATLPEEYLVLVEAGPRQQVTEIFGGSIPGVNVFAVHRLDRRDADGTPVYAFAGRRESRGY</sequence>
<dbReference type="Proteomes" id="UP001369736">
    <property type="component" value="Unassembled WGS sequence"/>
</dbReference>
<protein>
    <submittedName>
        <fullName evidence="1">Uncharacterized protein</fullName>
    </submittedName>
</protein>
<keyword evidence="2" id="KW-1185">Reference proteome</keyword>